<evidence type="ECO:0000256" key="4">
    <source>
        <dbReference type="ARBA" id="ARBA00022729"/>
    </source>
</evidence>
<name>A0ABU0CQT8_9BACI</name>
<comment type="subcellular location">
    <subcellularLocation>
        <location evidence="1">Cell membrane</location>
        <topology evidence="1">Lipid-anchor</topology>
    </subcellularLocation>
</comment>
<evidence type="ECO:0000259" key="5">
    <source>
        <dbReference type="PROSITE" id="PS50983"/>
    </source>
</evidence>
<evidence type="ECO:0000313" key="7">
    <source>
        <dbReference type="Proteomes" id="UP001232445"/>
    </source>
</evidence>
<dbReference type="PANTHER" id="PTHR30532">
    <property type="entry name" value="IRON III DICITRATE-BINDING PERIPLASMIC PROTEIN"/>
    <property type="match status" value="1"/>
</dbReference>
<evidence type="ECO:0000313" key="6">
    <source>
        <dbReference type="EMBL" id="MDQ0338784.1"/>
    </source>
</evidence>
<dbReference type="InterPro" id="IPR051313">
    <property type="entry name" value="Bact_iron-sidero_bind"/>
</dbReference>
<dbReference type="CDD" id="cd01138">
    <property type="entry name" value="FeuA"/>
    <property type="match status" value="1"/>
</dbReference>
<gene>
    <name evidence="6" type="ORF">J2S00_001570</name>
</gene>
<keyword evidence="4" id="KW-0732">Signal</keyword>
<dbReference type="InterPro" id="IPR002491">
    <property type="entry name" value="ABC_transptr_periplasmic_BD"/>
</dbReference>
<dbReference type="Proteomes" id="UP001232445">
    <property type="component" value="Unassembled WGS sequence"/>
</dbReference>
<keyword evidence="7" id="KW-1185">Reference proteome</keyword>
<proteinExistence type="inferred from homology"/>
<organism evidence="6 7">
    <name type="scientific">Caldalkalibacillus uzonensis</name>
    <dbReference type="NCBI Taxonomy" id="353224"/>
    <lineage>
        <taxon>Bacteria</taxon>
        <taxon>Bacillati</taxon>
        <taxon>Bacillota</taxon>
        <taxon>Bacilli</taxon>
        <taxon>Bacillales</taxon>
        <taxon>Bacillaceae</taxon>
        <taxon>Caldalkalibacillus</taxon>
    </lineage>
</organism>
<protein>
    <submittedName>
        <fullName evidence="6">Iron complex transport system substrate-binding protein</fullName>
    </submittedName>
</protein>
<accession>A0ABU0CQT8</accession>
<dbReference type="RefSeq" id="WP_307337717.1">
    <property type="nucleotide sequence ID" value="NZ_JAUSUQ010000005.1"/>
</dbReference>
<dbReference type="PROSITE" id="PS50983">
    <property type="entry name" value="FE_B12_PBP"/>
    <property type="match status" value="1"/>
</dbReference>
<comment type="caution">
    <text evidence="6">The sequence shown here is derived from an EMBL/GenBank/DDBJ whole genome shotgun (WGS) entry which is preliminary data.</text>
</comment>
<dbReference type="EMBL" id="JAUSUQ010000005">
    <property type="protein sequence ID" value="MDQ0338784.1"/>
    <property type="molecule type" value="Genomic_DNA"/>
</dbReference>
<dbReference type="SUPFAM" id="SSF53807">
    <property type="entry name" value="Helical backbone' metal receptor"/>
    <property type="match status" value="1"/>
</dbReference>
<evidence type="ECO:0000256" key="2">
    <source>
        <dbReference type="ARBA" id="ARBA00008814"/>
    </source>
</evidence>
<keyword evidence="3" id="KW-0813">Transport</keyword>
<sequence length="324" mass="35710">MWLNRDAKSLIIICAILLLGTLLTACGQTIDSTASEAEQAQADTTESETIRFMAANGEIELPQQPERIVVIADSYVGYFMALGITPVGISENALKNPYFEGKVDGIESIGDSANPSLEKILELKPDLIVTFSGTENIDQLEKIAPTAAIEYGQKDLREQLRDFGNLTGREEEAEAWIAGWEEKIAEYKPQVQEAVGDQTVSILQPYAKGIYAFGHNYARGGEIIYGEFELKAPEMVQKEAIDSGQGWADLSLEMLPDYAGDYIFTSAWAGDDADPDVVYNSTIWKSLPAVKNNRVFKIDPVGSFYNDPVSLEEQLDFIVQSLTQ</sequence>
<feature type="domain" description="Fe/B12 periplasmic-binding" evidence="5">
    <location>
        <begin position="67"/>
        <end position="324"/>
    </location>
</feature>
<dbReference type="PROSITE" id="PS51257">
    <property type="entry name" value="PROKAR_LIPOPROTEIN"/>
    <property type="match status" value="1"/>
</dbReference>
<evidence type="ECO:0000256" key="3">
    <source>
        <dbReference type="ARBA" id="ARBA00022448"/>
    </source>
</evidence>
<dbReference type="Pfam" id="PF01497">
    <property type="entry name" value="Peripla_BP_2"/>
    <property type="match status" value="1"/>
</dbReference>
<reference evidence="6 7" key="1">
    <citation type="submission" date="2023-07" db="EMBL/GenBank/DDBJ databases">
        <title>Genomic Encyclopedia of Type Strains, Phase IV (KMG-IV): sequencing the most valuable type-strain genomes for metagenomic binning, comparative biology and taxonomic classification.</title>
        <authorList>
            <person name="Goeker M."/>
        </authorList>
    </citation>
    <scope>NUCLEOTIDE SEQUENCE [LARGE SCALE GENOMIC DNA]</scope>
    <source>
        <strain evidence="6 7">DSM 17740</strain>
    </source>
</reference>
<evidence type="ECO:0000256" key="1">
    <source>
        <dbReference type="ARBA" id="ARBA00004193"/>
    </source>
</evidence>
<dbReference type="Gene3D" id="3.40.50.1980">
    <property type="entry name" value="Nitrogenase molybdenum iron protein domain"/>
    <property type="match status" value="2"/>
</dbReference>
<dbReference type="PANTHER" id="PTHR30532:SF26">
    <property type="entry name" value="IRON(3+)-HYDROXAMATE-BINDING PROTEIN FHUD"/>
    <property type="match status" value="1"/>
</dbReference>
<comment type="similarity">
    <text evidence="2">Belongs to the bacterial solute-binding protein 8 family.</text>
</comment>